<reference evidence="4 5" key="1">
    <citation type="submission" date="2016-10" db="EMBL/GenBank/DDBJ databases">
        <title>Alkaliphiles isolated from bioreactors.</title>
        <authorList>
            <person name="Salah Z."/>
            <person name="Rout S.P."/>
            <person name="Humphreys P.N."/>
        </authorList>
    </citation>
    <scope>NUCLEOTIDE SEQUENCE [LARGE SCALE GENOMIC DNA]</scope>
    <source>
        <strain evidence="4 5">ZS02</strain>
    </source>
</reference>
<dbReference type="EMBL" id="MTHD01000002">
    <property type="protein sequence ID" value="OMG55120.1"/>
    <property type="molecule type" value="Genomic_DNA"/>
</dbReference>
<dbReference type="SUPFAM" id="SSF88713">
    <property type="entry name" value="Glycoside hydrolase/deacetylase"/>
    <property type="match status" value="1"/>
</dbReference>
<dbReference type="GO" id="GO:0005975">
    <property type="term" value="P:carbohydrate metabolic process"/>
    <property type="evidence" value="ECO:0007669"/>
    <property type="project" value="InterPro"/>
</dbReference>
<keyword evidence="2" id="KW-0732">Signal</keyword>
<dbReference type="InterPro" id="IPR002509">
    <property type="entry name" value="NODB_dom"/>
</dbReference>
<evidence type="ECO:0000313" key="4">
    <source>
        <dbReference type="EMBL" id="OMG55120.1"/>
    </source>
</evidence>
<dbReference type="AlphaFoldDB" id="A0A1R1I927"/>
<feature type="domain" description="NodB homology" evidence="3">
    <location>
        <begin position="25"/>
        <end position="149"/>
    </location>
</feature>
<dbReference type="InterPro" id="IPR051398">
    <property type="entry name" value="Polysacch_Deacetylase"/>
</dbReference>
<evidence type="ECO:0000313" key="5">
    <source>
        <dbReference type="Proteomes" id="UP000187526"/>
    </source>
</evidence>
<dbReference type="InterPro" id="IPR011330">
    <property type="entry name" value="Glyco_hydro/deAcase_b/a-brl"/>
</dbReference>
<comment type="caution">
    <text evidence="4">The sequence shown here is derived from an EMBL/GenBank/DDBJ whole genome shotgun (WGS) entry which is preliminary data.</text>
</comment>
<sequence length="261" mass="30019">MAIKASQRRPFLGKVAFSPIFHSVKRRPTVVITFDDLHSSIYDLAFPFLKKRNLCCTLYVPKDFVGKVKKLRLEQIVDMYESGWDMACDSTPDDTLTKILDIERSVRDILINRDFLVSQGLTRAADHFCWTFGRWDIAVANEFRSVGFKSGRSVEPQAFYDGFGLLDIDMTIPSCGASVGNDTTRLYKQLDEVVRRGVTQFFHFHNIVQDGQKDGFCFSGFLDFVEKIYFLRNSGAVDVLTISQWWNRVRKDRIENSPNII</sequence>
<dbReference type="GO" id="GO:0016810">
    <property type="term" value="F:hydrolase activity, acting on carbon-nitrogen (but not peptide) bonds"/>
    <property type="evidence" value="ECO:0007669"/>
    <property type="project" value="InterPro"/>
</dbReference>
<keyword evidence="5" id="KW-1185">Reference proteome</keyword>
<organism evidence="4 5">
    <name type="scientific">Azonexus hydrophilus</name>
    <dbReference type="NCBI Taxonomy" id="418702"/>
    <lineage>
        <taxon>Bacteria</taxon>
        <taxon>Pseudomonadati</taxon>
        <taxon>Pseudomonadota</taxon>
        <taxon>Betaproteobacteria</taxon>
        <taxon>Rhodocyclales</taxon>
        <taxon>Azonexaceae</taxon>
        <taxon>Azonexus</taxon>
    </lineage>
</organism>
<dbReference type="PANTHER" id="PTHR34216">
    <property type="match status" value="1"/>
</dbReference>
<dbReference type="Gene3D" id="3.20.20.370">
    <property type="entry name" value="Glycoside hydrolase/deacetylase"/>
    <property type="match status" value="1"/>
</dbReference>
<evidence type="ECO:0000259" key="3">
    <source>
        <dbReference type="Pfam" id="PF01522"/>
    </source>
</evidence>
<accession>A0A1R1I927</accession>
<protein>
    <recommendedName>
        <fullName evidence="3">NodB homology domain-containing protein</fullName>
    </recommendedName>
</protein>
<dbReference type="Pfam" id="PF01522">
    <property type="entry name" value="Polysacc_deac_1"/>
    <property type="match status" value="1"/>
</dbReference>
<gene>
    <name evidence="4" type="ORF">BJN45_08210</name>
</gene>
<evidence type="ECO:0000256" key="1">
    <source>
        <dbReference type="ARBA" id="ARBA00004613"/>
    </source>
</evidence>
<evidence type="ECO:0000256" key="2">
    <source>
        <dbReference type="ARBA" id="ARBA00022729"/>
    </source>
</evidence>
<dbReference type="Proteomes" id="UP000187526">
    <property type="component" value="Unassembled WGS sequence"/>
</dbReference>
<comment type="subcellular location">
    <subcellularLocation>
        <location evidence="1">Secreted</location>
    </subcellularLocation>
</comment>
<dbReference type="GO" id="GO:0005576">
    <property type="term" value="C:extracellular region"/>
    <property type="evidence" value="ECO:0007669"/>
    <property type="project" value="UniProtKB-SubCell"/>
</dbReference>
<dbReference type="PANTHER" id="PTHR34216:SF3">
    <property type="entry name" value="POLY-BETA-1,6-N-ACETYL-D-GLUCOSAMINE N-DEACETYLASE"/>
    <property type="match status" value="1"/>
</dbReference>
<name>A0A1R1I927_9RHOO</name>
<dbReference type="STRING" id="418702.BJN45_08210"/>
<proteinExistence type="predicted"/>